<keyword evidence="4 7" id="KW-0418">Kinase</keyword>
<dbReference type="InterPro" id="IPR011611">
    <property type="entry name" value="PfkB_dom"/>
</dbReference>
<evidence type="ECO:0000256" key="1">
    <source>
        <dbReference type="ARBA" id="ARBA00010688"/>
    </source>
</evidence>
<keyword evidence="8" id="KW-1185">Reference proteome</keyword>
<protein>
    <submittedName>
        <fullName evidence="7">Carbohydrate kinase</fullName>
    </submittedName>
</protein>
<keyword evidence="2" id="KW-0808">Transferase</keyword>
<dbReference type="InterPro" id="IPR029056">
    <property type="entry name" value="Ribokinase-like"/>
</dbReference>
<evidence type="ECO:0000313" key="7">
    <source>
        <dbReference type="EMBL" id="MBC8533314.1"/>
    </source>
</evidence>
<dbReference type="Proteomes" id="UP000651482">
    <property type="component" value="Unassembled WGS sequence"/>
</dbReference>
<sequence length="320" mass="34590">MYDVVALGELLIDFTPKGVSEAGNSILHAIPGGAPGNFLAALTACGKKTAFIGKVGKDTFGTQIKKTLSDAGMDVSSVIEDASVFTTLAFVTLDEHGDRNFSFARKPGADMMLTPEELDTEKLTHTRVFHFGTISMTDDPARSATRSAIEIARKSGAWISFDPNYRPPLWKQEADAVEQMRWGVQHADVVKISEEELEMLYDGSLEDGAKWLLSDCGVKLVFLTCGKKGCYYCNRNVYDFSPSFIELPTIDTNGAGDIFGGTAMSKVLDSGKNPEDLTAAELAEICEFANAMAGLSTTKNGAIPSIPKPEEAYALMQQKN</sequence>
<evidence type="ECO:0000313" key="8">
    <source>
        <dbReference type="Proteomes" id="UP000651482"/>
    </source>
</evidence>
<dbReference type="CDD" id="cd01167">
    <property type="entry name" value="bac_FRK"/>
    <property type="match status" value="1"/>
</dbReference>
<evidence type="ECO:0000256" key="2">
    <source>
        <dbReference type="ARBA" id="ARBA00022679"/>
    </source>
</evidence>
<evidence type="ECO:0000256" key="5">
    <source>
        <dbReference type="ARBA" id="ARBA00022840"/>
    </source>
</evidence>
<feature type="domain" description="Carbohydrate kinase PfkB" evidence="6">
    <location>
        <begin position="3"/>
        <end position="308"/>
    </location>
</feature>
<evidence type="ECO:0000259" key="6">
    <source>
        <dbReference type="Pfam" id="PF00294"/>
    </source>
</evidence>
<reference evidence="7" key="1">
    <citation type="submission" date="2020-08" db="EMBL/GenBank/DDBJ databases">
        <title>Genome public.</title>
        <authorList>
            <person name="Liu C."/>
            <person name="Sun Q."/>
        </authorList>
    </citation>
    <scope>NUCLEOTIDE SEQUENCE</scope>
    <source>
        <strain evidence="7">NSJ-40</strain>
    </source>
</reference>
<dbReference type="RefSeq" id="WP_249318660.1">
    <property type="nucleotide sequence ID" value="NZ_JACRSN010000005.1"/>
</dbReference>
<dbReference type="Pfam" id="PF00294">
    <property type="entry name" value="PfkB"/>
    <property type="match status" value="1"/>
</dbReference>
<dbReference type="Gene3D" id="3.40.1190.20">
    <property type="match status" value="1"/>
</dbReference>
<dbReference type="PANTHER" id="PTHR43085">
    <property type="entry name" value="HEXOKINASE FAMILY MEMBER"/>
    <property type="match status" value="1"/>
</dbReference>
<dbReference type="EMBL" id="JACRSN010000005">
    <property type="protein sequence ID" value="MBC8533314.1"/>
    <property type="molecule type" value="Genomic_DNA"/>
</dbReference>
<evidence type="ECO:0000256" key="4">
    <source>
        <dbReference type="ARBA" id="ARBA00022777"/>
    </source>
</evidence>
<gene>
    <name evidence="7" type="ORF">IAG03_04705</name>
</gene>
<organism evidence="7 8">
    <name type="scientific">Yeguia hominis</name>
    <dbReference type="NCBI Taxonomy" id="2763662"/>
    <lineage>
        <taxon>Bacteria</taxon>
        <taxon>Bacillati</taxon>
        <taxon>Bacillota</taxon>
        <taxon>Clostridia</taxon>
        <taxon>Eubacteriales</taxon>
        <taxon>Yeguiaceae</taxon>
        <taxon>Yeguia</taxon>
    </lineage>
</organism>
<dbReference type="AlphaFoldDB" id="A0A926HR22"/>
<proteinExistence type="inferred from homology"/>
<keyword evidence="5" id="KW-0067">ATP-binding</keyword>
<evidence type="ECO:0000256" key="3">
    <source>
        <dbReference type="ARBA" id="ARBA00022741"/>
    </source>
</evidence>
<accession>A0A926HR22</accession>
<dbReference type="InterPro" id="IPR050306">
    <property type="entry name" value="PfkB_Carbo_kinase"/>
</dbReference>
<dbReference type="GO" id="GO:0005524">
    <property type="term" value="F:ATP binding"/>
    <property type="evidence" value="ECO:0007669"/>
    <property type="project" value="UniProtKB-KW"/>
</dbReference>
<dbReference type="SUPFAM" id="SSF53613">
    <property type="entry name" value="Ribokinase-like"/>
    <property type="match status" value="1"/>
</dbReference>
<keyword evidence="3" id="KW-0547">Nucleotide-binding</keyword>
<dbReference type="PANTHER" id="PTHR43085:SF1">
    <property type="entry name" value="PSEUDOURIDINE KINASE-RELATED"/>
    <property type="match status" value="1"/>
</dbReference>
<name>A0A926HR22_9FIRM</name>
<dbReference type="GO" id="GO:0016301">
    <property type="term" value="F:kinase activity"/>
    <property type="evidence" value="ECO:0007669"/>
    <property type="project" value="UniProtKB-KW"/>
</dbReference>
<comment type="caution">
    <text evidence="7">The sequence shown here is derived from an EMBL/GenBank/DDBJ whole genome shotgun (WGS) entry which is preliminary data.</text>
</comment>
<comment type="similarity">
    <text evidence="1">Belongs to the carbohydrate kinase PfkB family.</text>
</comment>